<dbReference type="AlphaFoldDB" id="A0A1G7LD55"/>
<reference evidence="2 3" key="1">
    <citation type="submission" date="2016-10" db="EMBL/GenBank/DDBJ databases">
        <authorList>
            <person name="de Groot N.N."/>
        </authorList>
    </citation>
    <scope>NUCLEOTIDE SEQUENCE [LARGE SCALE GENOMIC DNA]</scope>
    <source>
        <strain evidence="2 3">DSM 25584</strain>
    </source>
</reference>
<feature type="domain" description="Cupin type-2" evidence="1">
    <location>
        <begin position="49"/>
        <end position="106"/>
    </location>
</feature>
<dbReference type="RefSeq" id="WP_090018253.1">
    <property type="nucleotide sequence ID" value="NZ_FNCE01000001.1"/>
</dbReference>
<dbReference type="Pfam" id="PF07883">
    <property type="entry name" value="Cupin_2"/>
    <property type="match status" value="1"/>
</dbReference>
<dbReference type="InterPro" id="IPR013096">
    <property type="entry name" value="Cupin_2"/>
</dbReference>
<dbReference type="InterPro" id="IPR011051">
    <property type="entry name" value="RmlC_Cupin_sf"/>
</dbReference>
<keyword evidence="3" id="KW-1185">Reference proteome</keyword>
<evidence type="ECO:0000313" key="3">
    <source>
        <dbReference type="Proteomes" id="UP000199415"/>
    </source>
</evidence>
<dbReference type="InterPro" id="IPR014710">
    <property type="entry name" value="RmlC-like_jellyroll"/>
</dbReference>
<dbReference type="Gene3D" id="2.60.120.10">
    <property type="entry name" value="Jelly Rolls"/>
    <property type="match status" value="1"/>
</dbReference>
<dbReference type="STRING" id="1082479.SAMN05216241_101203"/>
<dbReference type="EMBL" id="FNCE01000001">
    <property type="protein sequence ID" value="SDF47316.1"/>
    <property type="molecule type" value="Genomic_DNA"/>
</dbReference>
<dbReference type="CDD" id="cd06981">
    <property type="entry name" value="cupin_reut_a1446"/>
    <property type="match status" value="1"/>
</dbReference>
<protein>
    <submittedName>
        <fullName evidence="2">Cupin 2 domain-containing protein</fullName>
    </submittedName>
</protein>
<gene>
    <name evidence="2" type="ORF">SAMN05216241_101203</name>
</gene>
<organism evidence="2 3">
    <name type="scientific">Limimonas halophila</name>
    <dbReference type="NCBI Taxonomy" id="1082479"/>
    <lineage>
        <taxon>Bacteria</taxon>
        <taxon>Pseudomonadati</taxon>
        <taxon>Pseudomonadota</taxon>
        <taxon>Alphaproteobacteria</taxon>
        <taxon>Rhodospirillales</taxon>
        <taxon>Rhodovibrionaceae</taxon>
        <taxon>Limimonas</taxon>
    </lineage>
</organism>
<sequence length="113" mass="12296">MTERSGNIYANIPAAATDEVFEDLVRTEGARFERIVSTGQATPEGEWYDQGWDEFVILLAGEAGLAFEATGQTHTLTPGAWHVIPAHCRHRVAWTSHNSPAVWLAVHLGPATG</sequence>
<dbReference type="SUPFAM" id="SSF51182">
    <property type="entry name" value="RmlC-like cupins"/>
    <property type="match status" value="1"/>
</dbReference>
<evidence type="ECO:0000259" key="1">
    <source>
        <dbReference type="Pfam" id="PF07883"/>
    </source>
</evidence>
<evidence type="ECO:0000313" key="2">
    <source>
        <dbReference type="EMBL" id="SDF47316.1"/>
    </source>
</evidence>
<name>A0A1G7LD55_9PROT</name>
<dbReference type="OrthoDB" id="9798585at2"/>
<proteinExistence type="predicted"/>
<dbReference type="Proteomes" id="UP000199415">
    <property type="component" value="Unassembled WGS sequence"/>
</dbReference>
<accession>A0A1G7LD55</accession>